<keyword evidence="2" id="KW-0812">Transmembrane</keyword>
<keyword evidence="4" id="KW-1185">Reference proteome</keyword>
<dbReference type="RefSeq" id="WP_179580008.1">
    <property type="nucleotide sequence ID" value="NZ_JACCFM010000001.1"/>
</dbReference>
<dbReference type="InterPro" id="IPR050445">
    <property type="entry name" value="Bact_polysacc_biosynth/exp"/>
</dbReference>
<sequence>MKNTWSLEDLYTSIAREWRVLLIVILLFLGAAYGANVLWPKRYEAVALQTVEPIATTQASGVTGNVNMDTERVVATSGEVLALAAKQLPGVAVDELADSIEVTVPKGAQVLMFTYTATTPDRAAAGANAIAKAYSEQRVATAQSVVDAAAKNLSARIADLTTQMSAYQLNSPDYNTLSLQIQTLQERQATLTSTTFYSGSLVSPAVAPSGSTKPSLTVFMAAGLFLGVFVGAFIALIRARVRGIRAQRSEPEHKLALANRAQTHPGSPSTDVRIVPHPRGRTRN</sequence>
<name>A0A7Z0J801_9MICO</name>
<gene>
    <name evidence="3" type="ORF">HNR05_003200</name>
</gene>
<feature type="transmembrane region" description="Helical" evidence="2">
    <location>
        <begin position="216"/>
        <end position="237"/>
    </location>
</feature>
<evidence type="ECO:0000256" key="2">
    <source>
        <dbReference type="SAM" id="Phobius"/>
    </source>
</evidence>
<evidence type="ECO:0000313" key="3">
    <source>
        <dbReference type="EMBL" id="NYJ21409.1"/>
    </source>
</evidence>
<feature type="region of interest" description="Disordered" evidence="1">
    <location>
        <begin position="258"/>
        <end position="284"/>
    </location>
</feature>
<dbReference type="Proteomes" id="UP000537260">
    <property type="component" value="Unassembled WGS sequence"/>
</dbReference>
<keyword evidence="2" id="KW-0472">Membrane</keyword>
<reference evidence="3 4" key="1">
    <citation type="submission" date="2020-07" db="EMBL/GenBank/DDBJ databases">
        <title>Sequencing the genomes of 1000 actinobacteria strains.</title>
        <authorList>
            <person name="Klenk H.-P."/>
        </authorList>
    </citation>
    <scope>NUCLEOTIDE SEQUENCE [LARGE SCALE GENOMIC DNA]</scope>
    <source>
        <strain evidence="3 4">LI1</strain>
    </source>
</reference>
<feature type="compositionally biased region" description="Polar residues" evidence="1">
    <location>
        <begin position="260"/>
        <end position="270"/>
    </location>
</feature>
<protein>
    <submittedName>
        <fullName evidence="3">Uncharacterized protein involved in exopolysaccharide biosynthesis</fullName>
    </submittedName>
</protein>
<proteinExistence type="predicted"/>
<evidence type="ECO:0000256" key="1">
    <source>
        <dbReference type="SAM" id="MobiDB-lite"/>
    </source>
</evidence>
<feature type="transmembrane region" description="Helical" evidence="2">
    <location>
        <begin position="20"/>
        <end position="39"/>
    </location>
</feature>
<dbReference type="AlphaFoldDB" id="A0A7Z0J801"/>
<organism evidence="3 4">
    <name type="scientific">Glaciibacter psychrotolerans</name>
    <dbReference type="NCBI Taxonomy" id="670054"/>
    <lineage>
        <taxon>Bacteria</taxon>
        <taxon>Bacillati</taxon>
        <taxon>Actinomycetota</taxon>
        <taxon>Actinomycetes</taxon>
        <taxon>Micrococcales</taxon>
        <taxon>Microbacteriaceae</taxon>
        <taxon>Glaciibacter</taxon>
    </lineage>
</organism>
<dbReference type="PANTHER" id="PTHR32309">
    <property type="entry name" value="TYROSINE-PROTEIN KINASE"/>
    <property type="match status" value="1"/>
</dbReference>
<keyword evidence="2" id="KW-1133">Transmembrane helix</keyword>
<accession>A0A7Z0J801</accession>
<dbReference type="EMBL" id="JACCFM010000001">
    <property type="protein sequence ID" value="NYJ21409.1"/>
    <property type="molecule type" value="Genomic_DNA"/>
</dbReference>
<dbReference type="PANTHER" id="PTHR32309:SF31">
    <property type="entry name" value="CAPSULAR EXOPOLYSACCHARIDE FAMILY"/>
    <property type="match status" value="1"/>
</dbReference>
<comment type="caution">
    <text evidence="3">The sequence shown here is derived from an EMBL/GenBank/DDBJ whole genome shotgun (WGS) entry which is preliminary data.</text>
</comment>
<evidence type="ECO:0000313" key="4">
    <source>
        <dbReference type="Proteomes" id="UP000537260"/>
    </source>
</evidence>